<dbReference type="Proteomes" id="UP000827872">
    <property type="component" value="Linkage Group LG04"/>
</dbReference>
<organism evidence="1 2">
    <name type="scientific">Sphaerodactylus townsendi</name>
    <dbReference type="NCBI Taxonomy" id="933632"/>
    <lineage>
        <taxon>Eukaryota</taxon>
        <taxon>Metazoa</taxon>
        <taxon>Chordata</taxon>
        <taxon>Craniata</taxon>
        <taxon>Vertebrata</taxon>
        <taxon>Euteleostomi</taxon>
        <taxon>Lepidosauria</taxon>
        <taxon>Squamata</taxon>
        <taxon>Bifurcata</taxon>
        <taxon>Gekkota</taxon>
        <taxon>Sphaerodactylidae</taxon>
        <taxon>Sphaerodactylus</taxon>
    </lineage>
</organism>
<sequence length="232" mass="25074">MLNIVHCPSGVISEFEASPDSFSYRIHNLSRNRQYSVWVVAVTAAGKGNSSEIITVEPLAKARLVTAGVLSGHQCPLTMTPMGGLSVSSDYAYPPARILTFSGTVTTPWMKDIILPCKAVGDPAPTVKWMKESNGTPSLVMIDGRRSIFSNGSFVIRTVKAEDSGYYSCVATNNWGSDEIILNLQVQVPPDQPRLTVSKTTSSSITLSWIPGDNGGSSIRGNSHCKEVVYRF</sequence>
<dbReference type="EMBL" id="CM037617">
    <property type="protein sequence ID" value="KAH8004905.1"/>
    <property type="molecule type" value="Genomic_DNA"/>
</dbReference>
<reference evidence="1" key="1">
    <citation type="submission" date="2021-08" db="EMBL/GenBank/DDBJ databases">
        <title>The first chromosome-level gecko genome reveals the dynamic sex chromosomes of Neotropical dwarf geckos (Sphaerodactylidae: Sphaerodactylus).</title>
        <authorList>
            <person name="Pinto B.J."/>
            <person name="Keating S.E."/>
            <person name="Gamble T."/>
        </authorList>
    </citation>
    <scope>NUCLEOTIDE SEQUENCE</scope>
    <source>
        <strain evidence="1">TG3544</strain>
    </source>
</reference>
<proteinExistence type="predicted"/>
<comment type="caution">
    <text evidence="1">The sequence shown here is derived from an EMBL/GenBank/DDBJ whole genome shotgun (WGS) entry which is preliminary data.</text>
</comment>
<evidence type="ECO:0000313" key="2">
    <source>
        <dbReference type="Proteomes" id="UP000827872"/>
    </source>
</evidence>
<name>A0ACB8FHA0_9SAUR</name>
<gene>
    <name evidence="1" type="ORF">K3G42_020886</name>
</gene>
<keyword evidence="2" id="KW-1185">Reference proteome</keyword>
<accession>A0ACB8FHA0</accession>
<protein>
    <submittedName>
        <fullName evidence="1">Uncharacterized protein</fullName>
    </submittedName>
</protein>
<evidence type="ECO:0000313" key="1">
    <source>
        <dbReference type="EMBL" id="KAH8004905.1"/>
    </source>
</evidence>